<keyword evidence="6 8" id="KW-1133">Transmembrane helix</keyword>
<dbReference type="PANTHER" id="PTHR11328">
    <property type="entry name" value="MAJOR FACILITATOR SUPERFAMILY DOMAIN-CONTAINING PROTEIN"/>
    <property type="match status" value="1"/>
</dbReference>
<comment type="subcellular location">
    <subcellularLocation>
        <location evidence="1">Cell membrane</location>
        <topology evidence="1">Multi-pass membrane protein</topology>
    </subcellularLocation>
</comment>
<dbReference type="Pfam" id="PF13347">
    <property type="entry name" value="MFS_2"/>
    <property type="match status" value="1"/>
</dbReference>
<accession>A0ABX7LDJ9</accession>
<dbReference type="NCBIfam" id="TIGR00792">
    <property type="entry name" value="gph"/>
    <property type="match status" value="1"/>
</dbReference>
<name>A0ABX7LDJ9_9BACL</name>
<feature type="transmembrane region" description="Helical" evidence="8">
    <location>
        <begin position="200"/>
        <end position="219"/>
    </location>
</feature>
<evidence type="ECO:0000256" key="4">
    <source>
        <dbReference type="ARBA" id="ARBA00022692"/>
    </source>
</evidence>
<evidence type="ECO:0000313" key="10">
    <source>
        <dbReference type="Proteomes" id="UP000663452"/>
    </source>
</evidence>
<keyword evidence="4 8" id="KW-0812">Transmembrane</keyword>
<proteinExistence type="predicted"/>
<dbReference type="Gene3D" id="1.20.1250.20">
    <property type="entry name" value="MFS general substrate transporter like domains"/>
    <property type="match status" value="2"/>
</dbReference>
<feature type="transmembrane region" description="Helical" evidence="8">
    <location>
        <begin position="384"/>
        <end position="406"/>
    </location>
</feature>
<evidence type="ECO:0000256" key="6">
    <source>
        <dbReference type="ARBA" id="ARBA00022989"/>
    </source>
</evidence>
<feature type="transmembrane region" description="Helical" evidence="8">
    <location>
        <begin position="99"/>
        <end position="116"/>
    </location>
</feature>
<protein>
    <submittedName>
        <fullName evidence="9">MFS transporter</fullName>
    </submittedName>
</protein>
<evidence type="ECO:0000256" key="5">
    <source>
        <dbReference type="ARBA" id="ARBA00022847"/>
    </source>
</evidence>
<dbReference type="CDD" id="cd17332">
    <property type="entry name" value="MFS_MelB_like"/>
    <property type="match status" value="1"/>
</dbReference>
<sequence length="466" mass="50735">MQSTNLANELLVPAAAAPQADGKLGFREKISYGLGDLGSNLMWEIVGSFLLYFYTDVALIPVAATGTLILVARILDSIIDPVIGGMVDRTNTKYGRSKPYILFGIIPFAIMLILTFTSPDISVTGKIIYASVTYIIAGLLYSLVNVPYGALMPMMTRSGDEKNQLSSFRMVGMAAGSIIVTALTTPMVEFFGGGNEKTGYLFTTVVFAVLSAIMFLIVYKNCKERYVEPVSAVKQKGALLQTYKSAFKNTPWVATILFSLLLFVRTGAIVSITIYFCLHVLHNPRMISILLPSLYVSILFSAAITPAFLRKFKQRKGNIIANVCFMIGVAIMPMLENNMTLFVGVWFLANVIGGISSGAVFSMIANSVDYNEWKFNKKAEGTLYAGYSFATKVGMALGSAVVGYTLAMSGYNAENVTPEASSAINVLFFAIPLVCTVLQIIAVSFYKLDAIHPQVVRELEQRRSAV</sequence>
<evidence type="ECO:0000256" key="3">
    <source>
        <dbReference type="ARBA" id="ARBA00022475"/>
    </source>
</evidence>
<feature type="transmembrane region" description="Helical" evidence="8">
    <location>
        <begin position="49"/>
        <end position="71"/>
    </location>
</feature>
<feature type="transmembrane region" description="Helical" evidence="8">
    <location>
        <begin position="252"/>
        <end position="281"/>
    </location>
</feature>
<feature type="transmembrane region" description="Helical" evidence="8">
    <location>
        <begin position="426"/>
        <end position="448"/>
    </location>
</feature>
<evidence type="ECO:0000256" key="8">
    <source>
        <dbReference type="SAM" id="Phobius"/>
    </source>
</evidence>
<keyword evidence="7 8" id="KW-0472">Membrane</keyword>
<evidence type="ECO:0000313" key="9">
    <source>
        <dbReference type="EMBL" id="QSF46200.1"/>
    </source>
</evidence>
<gene>
    <name evidence="9" type="ORF">JRJ22_06225</name>
</gene>
<dbReference type="Proteomes" id="UP000663452">
    <property type="component" value="Chromosome"/>
</dbReference>
<dbReference type="InterPro" id="IPR001927">
    <property type="entry name" value="Na/Gal_symport"/>
</dbReference>
<reference evidence="9 10" key="1">
    <citation type="submission" date="2021-02" db="EMBL/GenBank/DDBJ databases">
        <title>Paenibacillus tianjinensis sp. nov.</title>
        <authorList>
            <person name="Liu H."/>
        </authorList>
    </citation>
    <scope>NUCLEOTIDE SEQUENCE [LARGE SCALE GENOMIC DNA]</scope>
    <source>
        <strain evidence="9 10">TB2019</strain>
    </source>
</reference>
<feature type="transmembrane region" description="Helical" evidence="8">
    <location>
        <begin position="168"/>
        <end position="188"/>
    </location>
</feature>
<evidence type="ECO:0000256" key="1">
    <source>
        <dbReference type="ARBA" id="ARBA00004651"/>
    </source>
</evidence>
<dbReference type="EMBL" id="CP070969">
    <property type="protein sequence ID" value="QSF46200.1"/>
    <property type="molecule type" value="Genomic_DNA"/>
</dbReference>
<keyword evidence="5" id="KW-0769">Symport</keyword>
<dbReference type="SUPFAM" id="SSF103473">
    <property type="entry name" value="MFS general substrate transporter"/>
    <property type="match status" value="1"/>
</dbReference>
<evidence type="ECO:0000256" key="7">
    <source>
        <dbReference type="ARBA" id="ARBA00023136"/>
    </source>
</evidence>
<keyword evidence="2" id="KW-0813">Transport</keyword>
<dbReference type="InterPro" id="IPR039672">
    <property type="entry name" value="MFS_2"/>
</dbReference>
<feature type="transmembrane region" description="Helical" evidence="8">
    <location>
        <begin position="319"/>
        <end position="335"/>
    </location>
</feature>
<dbReference type="InterPro" id="IPR036259">
    <property type="entry name" value="MFS_trans_sf"/>
</dbReference>
<dbReference type="PROSITE" id="PS00872">
    <property type="entry name" value="NA_GALACTOSIDE_SYMP"/>
    <property type="match status" value="1"/>
</dbReference>
<feature type="transmembrane region" description="Helical" evidence="8">
    <location>
        <begin position="341"/>
        <end position="364"/>
    </location>
</feature>
<evidence type="ECO:0000256" key="2">
    <source>
        <dbReference type="ARBA" id="ARBA00022448"/>
    </source>
</evidence>
<organism evidence="9 10">
    <name type="scientific">Paenibacillus tianjinensis</name>
    <dbReference type="NCBI Taxonomy" id="2810347"/>
    <lineage>
        <taxon>Bacteria</taxon>
        <taxon>Bacillati</taxon>
        <taxon>Bacillota</taxon>
        <taxon>Bacilli</taxon>
        <taxon>Bacillales</taxon>
        <taxon>Paenibacillaceae</taxon>
        <taxon>Paenibacillus</taxon>
    </lineage>
</organism>
<dbReference type="PANTHER" id="PTHR11328:SF24">
    <property type="entry name" value="MAJOR FACILITATOR SUPERFAMILY (MFS) PROFILE DOMAIN-CONTAINING PROTEIN"/>
    <property type="match status" value="1"/>
</dbReference>
<dbReference type="RefSeq" id="WP_206103694.1">
    <property type="nucleotide sequence ID" value="NZ_CP070969.1"/>
</dbReference>
<keyword evidence="3" id="KW-1003">Cell membrane</keyword>
<dbReference type="InterPro" id="IPR018043">
    <property type="entry name" value="Na/Gal_symport_CS"/>
</dbReference>
<feature type="transmembrane region" description="Helical" evidence="8">
    <location>
        <begin position="128"/>
        <end position="148"/>
    </location>
</feature>
<keyword evidence="10" id="KW-1185">Reference proteome</keyword>
<feature type="transmembrane region" description="Helical" evidence="8">
    <location>
        <begin position="287"/>
        <end position="307"/>
    </location>
</feature>